<protein>
    <submittedName>
        <fullName evidence="1">Uncharacterized protein</fullName>
    </submittedName>
</protein>
<dbReference type="AlphaFoldDB" id="A0A2P2Q6K3"/>
<organism evidence="1">
    <name type="scientific">Rhizophora mucronata</name>
    <name type="common">Asiatic mangrove</name>
    <dbReference type="NCBI Taxonomy" id="61149"/>
    <lineage>
        <taxon>Eukaryota</taxon>
        <taxon>Viridiplantae</taxon>
        <taxon>Streptophyta</taxon>
        <taxon>Embryophyta</taxon>
        <taxon>Tracheophyta</taxon>
        <taxon>Spermatophyta</taxon>
        <taxon>Magnoliopsida</taxon>
        <taxon>eudicotyledons</taxon>
        <taxon>Gunneridae</taxon>
        <taxon>Pentapetalae</taxon>
        <taxon>rosids</taxon>
        <taxon>fabids</taxon>
        <taxon>Malpighiales</taxon>
        <taxon>Rhizophoraceae</taxon>
        <taxon>Rhizophora</taxon>
    </lineage>
</organism>
<dbReference type="EMBL" id="GGEC01082138">
    <property type="protein sequence ID" value="MBX62622.1"/>
    <property type="molecule type" value="Transcribed_RNA"/>
</dbReference>
<accession>A0A2P2Q6K3</accession>
<evidence type="ECO:0000313" key="1">
    <source>
        <dbReference type="EMBL" id="MBX62622.1"/>
    </source>
</evidence>
<sequence length="33" mass="3731">MKSKNTNSGHWKSICAHSQMAFASHIFLAIRVE</sequence>
<proteinExistence type="predicted"/>
<reference evidence="1" key="1">
    <citation type="submission" date="2018-02" db="EMBL/GenBank/DDBJ databases">
        <title>Rhizophora mucronata_Transcriptome.</title>
        <authorList>
            <person name="Meera S.P."/>
            <person name="Sreeshan A."/>
            <person name="Augustine A."/>
        </authorList>
    </citation>
    <scope>NUCLEOTIDE SEQUENCE</scope>
    <source>
        <tissue evidence="1">Leaf</tissue>
    </source>
</reference>
<name>A0A2P2Q6K3_RHIMU</name>